<gene>
    <name evidence="2" type="ORF">BN973_01256</name>
</gene>
<dbReference type="STRING" id="47839.BN973_01256"/>
<reference evidence="2" key="2">
    <citation type="submission" date="2014-04" db="EMBL/GenBank/DDBJ databases">
        <authorList>
            <person name="Urmite Genomes U."/>
        </authorList>
    </citation>
    <scope>NUCLEOTIDE SEQUENCE</scope>
    <source>
        <strain evidence="2">DSM 44626</strain>
    </source>
</reference>
<dbReference type="HOGENOM" id="CLU_1314291_0_0_11"/>
<evidence type="ECO:0000313" key="2">
    <source>
        <dbReference type="EMBL" id="CDO86909.1"/>
    </source>
</evidence>
<dbReference type="EMBL" id="HG964446">
    <property type="protein sequence ID" value="CDO86909.1"/>
    <property type="molecule type" value="Genomic_DNA"/>
</dbReference>
<evidence type="ECO:0000256" key="1">
    <source>
        <dbReference type="SAM" id="Coils"/>
    </source>
</evidence>
<dbReference type="Proteomes" id="UP000028880">
    <property type="component" value="Unassembled WGS sequence"/>
</dbReference>
<name>A0A024JTJ1_9MYCO</name>
<keyword evidence="1" id="KW-0175">Coiled coil</keyword>
<reference evidence="2" key="1">
    <citation type="journal article" date="2014" name="Genome Announc.">
        <title>Draft Genome Sequence of Mycobacterium triplex DSM 44626.</title>
        <authorList>
            <person name="Sassi M."/>
            <person name="Croce O."/>
            <person name="Robert C."/>
            <person name="Raoult D."/>
            <person name="Drancourt M."/>
        </authorList>
    </citation>
    <scope>NUCLEOTIDE SEQUENCE [LARGE SCALE GENOMIC DNA]</scope>
    <source>
        <strain evidence="2">DSM 44626</strain>
    </source>
</reference>
<dbReference type="eggNOG" id="ENOG5032ANC">
    <property type="taxonomic scope" value="Bacteria"/>
</dbReference>
<sequence>MLESTSARFTELAGTIPVDIRNLGDRLSGILNAAMVEAEEIRAEAQRFATTVRAEAEDRAARIVAEAQLEHQQAAELRADMETRSKQLRDDISRLREQASVSAAQRLAEAENRAEEMLAQVQRDVDAQCAAAQAKLEELVEVREKIVAQLKHFYDKFNALEGAVEPADRIPSISLASSLASPPLDVAAAGRAYSAHPVEVTREPLDDVG</sequence>
<protein>
    <submittedName>
        <fullName evidence="2">M protein</fullName>
    </submittedName>
</protein>
<accession>A0A024JTJ1</accession>
<feature type="coiled-coil region" evidence="1">
    <location>
        <begin position="64"/>
        <end position="149"/>
    </location>
</feature>
<proteinExistence type="predicted"/>
<organism evidence="2">
    <name type="scientific">Mycobacterium triplex</name>
    <dbReference type="NCBI Taxonomy" id="47839"/>
    <lineage>
        <taxon>Bacteria</taxon>
        <taxon>Bacillati</taxon>
        <taxon>Actinomycetota</taxon>
        <taxon>Actinomycetes</taxon>
        <taxon>Mycobacteriales</taxon>
        <taxon>Mycobacteriaceae</taxon>
        <taxon>Mycobacterium</taxon>
        <taxon>Mycobacterium simiae complex</taxon>
    </lineage>
</organism>
<dbReference type="AlphaFoldDB" id="A0A024JTJ1"/>